<proteinExistence type="predicted"/>
<feature type="active site" description="Nucleophile" evidence="1">
    <location>
        <position position="78"/>
    </location>
</feature>
<evidence type="ECO:0000259" key="3">
    <source>
        <dbReference type="Pfam" id="PF12146"/>
    </source>
</evidence>
<dbReference type="Proteomes" id="UP000284219">
    <property type="component" value="Unassembled WGS sequence"/>
</dbReference>
<feature type="active site" description="Charge relay system" evidence="1">
    <location>
        <position position="174"/>
    </location>
</feature>
<reference evidence="4 5" key="1">
    <citation type="submission" date="2016-08" db="EMBL/GenBank/DDBJ databases">
        <title>Novel Firmicute Genomes.</title>
        <authorList>
            <person name="Poppleton D.I."/>
            <person name="Gribaldo S."/>
        </authorList>
    </citation>
    <scope>NUCLEOTIDE SEQUENCE [LARGE SCALE GENOMIC DNA]</scope>
    <source>
        <strain evidence="4 5">RAOx-1</strain>
    </source>
</reference>
<accession>A0A419SF01</accession>
<feature type="active site" description="Charge relay system" evidence="1">
    <location>
        <position position="204"/>
    </location>
</feature>
<dbReference type="PANTHER" id="PTHR42886">
    <property type="entry name" value="RE40534P-RELATED"/>
    <property type="match status" value="1"/>
</dbReference>
<dbReference type="PANTHER" id="PTHR42886:SF29">
    <property type="entry name" value="PUMMELIG, ISOFORM A"/>
    <property type="match status" value="1"/>
</dbReference>
<evidence type="ECO:0000313" key="4">
    <source>
        <dbReference type="EMBL" id="RKD21881.1"/>
    </source>
</evidence>
<feature type="binding site" evidence="2">
    <location>
        <position position="79"/>
    </location>
    <ligand>
        <name>substrate</name>
    </ligand>
</feature>
<dbReference type="Pfam" id="PF12146">
    <property type="entry name" value="Hydrolase_4"/>
    <property type="match status" value="1"/>
</dbReference>
<dbReference type="EMBL" id="MCHY01000011">
    <property type="protein sequence ID" value="RKD21881.1"/>
    <property type="molecule type" value="Genomic_DNA"/>
</dbReference>
<protein>
    <recommendedName>
        <fullName evidence="3">Serine aminopeptidase S33 domain-containing protein</fullName>
    </recommendedName>
</protein>
<dbReference type="SUPFAM" id="SSF53474">
    <property type="entry name" value="alpha/beta-Hydrolases"/>
    <property type="match status" value="1"/>
</dbReference>
<dbReference type="InterPro" id="IPR029058">
    <property type="entry name" value="AB_hydrolase_fold"/>
</dbReference>
<name>A0A419SF01_9BACL</name>
<dbReference type="InterPro" id="IPR012354">
    <property type="entry name" value="Esterase_lipase"/>
</dbReference>
<dbReference type="PIRSF" id="PIRSF017388">
    <property type="entry name" value="Esterase_lipase"/>
    <property type="match status" value="1"/>
</dbReference>
<dbReference type="Gene3D" id="3.40.50.1820">
    <property type="entry name" value="alpha/beta hydrolase"/>
    <property type="match status" value="1"/>
</dbReference>
<comment type="caution">
    <text evidence="4">The sequence shown here is derived from an EMBL/GenBank/DDBJ whole genome shotgun (WGS) entry which is preliminary data.</text>
</comment>
<evidence type="ECO:0000256" key="1">
    <source>
        <dbReference type="PIRSR" id="PIRSR017388-1"/>
    </source>
</evidence>
<evidence type="ECO:0000256" key="2">
    <source>
        <dbReference type="PIRSR" id="PIRSR017388-2"/>
    </source>
</evidence>
<keyword evidence="5" id="KW-1185">Reference proteome</keyword>
<feature type="binding site" evidence="2">
    <location>
        <position position="10"/>
    </location>
    <ligand>
        <name>substrate</name>
    </ligand>
</feature>
<dbReference type="AlphaFoldDB" id="A0A419SF01"/>
<evidence type="ECO:0000313" key="5">
    <source>
        <dbReference type="Proteomes" id="UP000284219"/>
    </source>
</evidence>
<dbReference type="InterPro" id="IPR022742">
    <property type="entry name" value="Hydrolase_4"/>
</dbReference>
<organism evidence="4 5">
    <name type="scientific">Ammoniphilus oxalaticus</name>
    <dbReference type="NCBI Taxonomy" id="66863"/>
    <lineage>
        <taxon>Bacteria</taxon>
        <taxon>Bacillati</taxon>
        <taxon>Bacillota</taxon>
        <taxon>Bacilli</taxon>
        <taxon>Bacillales</taxon>
        <taxon>Paenibacillaceae</taxon>
        <taxon>Aneurinibacillus group</taxon>
        <taxon>Ammoniphilus</taxon>
    </lineage>
</organism>
<dbReference type="GO" id="GO:0052689">
    <property type="term" value="F:carboxylic ester hydrolase activity"/>
    <property type="evidence" value="ECO:0007669"/>
    <property type="project" value="InterPro"/>
</dbReference>
<sequence>MIGCLLLHGFTGGPFEVEPLSERLAAQGWSIAAPTLPGHGDEKDAMKQVTWKDWIKKAEDELKELLLTCSEVYLIGFSMGGMIAAYLSTKYQVSKLVLLNACVYYINPAQVYQNIAEAIKSNFTANSEIIKRYMEKSLSAPVRSIVHFRRLITVLRPELSKVTAPTLILQGERDDLVEPRSAEYIYDQIESDIKEIHFLPQSKHLLLRDCEKEQVFELVERFLMTELAPQPT</sequence>
<gene>
    <name evidence="4" type="ORF">BEP19_14330</name>
</gene>
<feature type="domain" description="Serine aminopeptidase S33" evidence="3">
    <location>
        <begin position="4"/>
        <end position="210"/>
    </location>
</feature>